<feature type="region of interest" description="Disordered" evidence="1">
    <location>
        <begin position="567"/>
        <end position="612"/>
    </location>
</feature>
<sequence length="1124" mass="113325">SVSGSPGTFNAQLLAITVMFHAAMLLRAARFRVAGGGIDDNSRPNLGAVSSGLPTFLTTVIATVRSMLSALPASPLFIYLMPLLASLIFPAVHVPKWVASAESATAANATSGAATRTSLSRTPTGSQCKQSRQQQPQQRLSTLNPADLHSASDRLHRGGGICGLGGGGGSSWLTSPARFSTSCPGMDATAAAAAAAPVAAAPFAAIGRTRDRYARARAPLASLSAGPCPSRALPNTGNGGYLKSCGGASGVGVGVCVRVNGGGSGNGIAVIRRLLVDGLASSGQVGVSDPGGNTPERLLSAPKRTRTVIETVTAASEPRPETGTAQSVIEDELNRRTLSAPAHGCIGLPPPRRFPLQVLPQYIAHSPEGNNAMHLKGAASETDATAAEPMAMPRGARAGTTLVTAEAPVVASPPASVTSLAAMPAAAWDASAKTMDKNLRECSGGSNPPSMASDRLSAHLHTDVTVPTTRCRGTSSNLDLVVPLGGRVEEDDDDDNNGEEANKLRKLAKYPSCYRFRSLPDDGVAGGGAATNLTAAGLASQSPSHMLEFGGRVPCCPSWSSFSGGSGCDSASGSSGGSGGSGETGTEILTSGREGENKSGDRDGSSDNNVCNAGNVQSQFNISRCPVPAVAARALPSRTLPSPFRNLPPPQKHDGGPPGMQRPDLHPDDHSDCFPTVSITATDNENASSAVAQASLGSHTAAATAAAAVAASAAVATEISPLVATMNTDNSHMGSSWLKLKALSAHVLGLHNRAVNAPELFPRTPTPSGFRQASILSFSFAKSWRYGGGRDSTSSWATWPAQAETRSASDNSAADSGPGGITGGIPSHTTDDGLTSIANTGADPWFDAAGPTTSAPWPPATAKQPRTTTTTLQALDASKVFKSYKAQPSGSSGGGGCFGSPPATHHSRSPSISGAGLPGDGGSPTDQPRMYSGGVATTSMLPLLRTTSLQHQEAATAAAATMEVTEVAVEAVKLDGSAARGRASMSPPSEQPVECLASPMPRAINNCGARLEGPSAAAASANAPFADHGCGWNTSGTCLRTRVPPTCRSRQASNTGSGDTFSGPLPALPIQPSAATPTAMSGSASVGSGDAAVAASGGAAVLTAVAAEPVVGPVQSEDEQTLGE</sequence>
<protein>
    <submittedName>
        <fullName evidence="2">Uncharacterized protein</fullName>
    </submittedName>
</protein>
<proteinExistence type="predicted"/>
<reference evidence="2" key="1">
    <citation type="journal article" date="2021" name="Proc. Natl. Acad. Sci. U.S.A.">
        <title>Three genomes in the algal genus Volvox reveal the fate of a haploid sex-determining region after a transition to homothallism.</title>
        <authorList>
            <person name="Yamamoto K."/>
            <person name="Hamaji T."/>
            <person name="Kawai-Toyooka H."/>
            <person name="Matsuzaki R."/>
            <person name="Takahashi F."/>
            <person name="Nishimura Y."/>
            <person name="Kawachi M."/>
            <person name="Noguchi H."/>
            <person name="Minakuchi Y."/>
            <person name="Umen J.G."/>
            <person name="Toyoda A."/>
            <person name="Nozaki H."/>
        </authorList>
    </citation>
    <scope>NUCLEOTIDE SEQUENCE</scope>
    <source>
        <strain evidence="2">NIES-3785</strain>
    </source>
</reference>
<feature type="compositionally biased region" description="Basic and acidic residues" evidence="1">
    <location>
        <begin position="593"/>
        <end position="605"/>
    </location>
</feature>
<evidence type="ECO:0000313" key="3">
    <source>
        <dbReference type="Proteomes" id="UP000722791"/>
    </source>
</evidence>
<name>A0A8J4LN93_9CHLO</name>
<feature type="region of interest" description="Disordered" evidence="1">
    <location>
        <begin position="638"/>
        <end position="677"/>
    </location>
</feature>
<feature type="region of interest" description="Disordered" evidence="1">
    <location>
        <begin position="110"/>
        <end position="141"/>
    </location>
</feature>
<feature type="non-terminal residue" evidence="2">
    <location>
        <position position="1124"/>
    </location>
</feature>
<dbReference type="AlphaFoldDB" id="A0A8J4LN93"/>
<feature type="compositionally biased region" description="Low complexity" evidence="1">
    <location>
        <begin position="127"/>
        <end position="138"/>
    </location>
</feature>
<feature type="compositionally biased region" description="Polar residues" evidence="1">
    <location>
        <begin position="804"/>
        <end position="814"/>
    </location>
</feature>
<feature type="compositionally biased region" description="Polar residues" evidence="1">
    <location>
        <begin position="1048"/>
        <end position="1060"/>
    </location>
</feature>
<evidence type="ECO:0000313" key="2">
    <source>
        <dbReference type="EMBL" id="GIM03755.1"/>
    </source>
</evidence>
<accession>A0A8J4LN93</accession>
<feature type="region of interest" description="Disordered" evidence="1">
    <location>
        <begin position="1046"/>
        <end position="1090"/>
    </location>
</feature>
<feature type="compositionally biased region" description="Low complexity" evidence="1">
    <location>
        <begin position="1079"/>
        <end position="1090"/>
    </location>
</feature>
<gene>
    <name evidence="2" type="ORF">Vretimale_8422</name>
</gene>
<feature type="non-terminal residue" evidence="2">
    <location>
        <position position="1"/>
    </location>
</feature>
<feature type="compositionally biased region" description="Gly residues" evidence="1">
    <location>
        <begin position="574"/>
        <end position="583"/>
    </location>
</feature>
<organism evidence="2 3">
    <name type="scientific">Volvox reticuliferus</name>
    <dbReference type="NCBI Taxonomy" id="1737510"/>
    <lineage>
        <taxon>Eukaryota</taxon>
        <taxon>Viridiplantae</taxon>
        <taxon>Chlorophyta</taxon>
        <taxon>core chlorophytes</taxon>
        <taxon>Chlorophyceae</taxon>
        <taxon>CS clade</taxon>
        <taxon>Chlamydomonadales</taxon>
        <taxon>Volvocaceae</taxon>
        <taxon>Volvox</taxon>
    </lineage>
</organism>
<comment type="caution">
    <text evidence="2">The sequence shown here is derived from an EMBL/GenBank/DDBJ whole genome shotgun (WGS) entry which is preliminary data.</text>
</comment>
<dbReference type="EMBL" id="BNCQ01000014">
    <property type="protein sequence ID" value="GIM03755.1"/>
    <property type="molecule type" value="Genomic_DNA"/>
</dbReference>
<feature type="region of interest" description="Disordered" evidence="1">
    <location>
        <begin position="884"/>
        <end position="934"/>
    </location>
</feature>
<feature type="compositionally biased region" description="Basic and acidic residues" evidence="1">
    <location>
        <begin position="663"/>
        <end position="672"/>
    </location>
</feature>
<feature type="region of interest" description="Disordered" evidence="1">
    <location>
        <begin position="789"/>
        <end position="867"/>
    </location>
</feature>
<dbReference type="Proteomes" id="UP000722791">
    <property type="component" value="Unassembled WGS sequence"/>
</dbReference>
<evidence type="ECO:0000256" key="1">
    <source>
        <dbReference type="SAM" id="MobiDB-lite"/>
    </source>
</evidence>